<dbReference type="InterPro" id="IPR012337">
    <property type="entry name" value="RNaseH-like_sf"/>
</dbReference>
<organism evidence="3 4">
    <name type="scientific">Methanooceanicella nereidis</name>
    <dbReference type="NCBI Taxonomy" id="2052831"/>
    <lineage>
        <taxon>Archaea</taxon>
        <taxon>Methanobacteriati</taxon>
        <taxon>Methanobacteriota</taxon>
        <taxon>Stenosarchaea group</taxon>
        <taxon>Methanomicrobia</taxon>
        <taxon>Methanocellales</taxon>
        <taxon>Methanocellaceae</taxon>
        <taxon>Methanooceanicella</taxon>
    </lineage>
</organism>
<sequence>MKTKTFNKLIAPDEEFCFRRLKPLSRLFSRLFHYMGKDGEVVFRYLVGCCLDNTSISDYCRDHKAVCSSTVLKLGRVPVEEMAGNCNRLIRETMRMALRSGRYRNCDTSLDYHDMPYHGRRKEHTIKVLVNGKYRRCYRFAVSSLTARDRFLATGIQLYKEGDGNLLMVDRLLDTVPGGHDLVLMDRYFCGVDVFNRVEEKGMHYLTPYKTNNRIDELYLESLLDGETVKPYKMRKKGAEKKKVNIHLVAYPEEEYRAYVSDLTDRGIEERYTYRWNIENLFKVMKWLKPVTSTTRESFRLLLTTIALILASLWKLLVITKQHVTVKRFKKQLETILQQTPEYHDIMITTTTKT</sequence>
<evidence type="ECO:0000256" key="1">
    <source>
        <dbReference type="SAM" id="Phobius"/>
    </source>
</evidence>
<gene>
    <name evidence="3" type="ORF">CUJ83_15375</name>
</gene>
<comment type="caution">
    <text evidence="3">The sequence shown here is derived from an EMBL/GenBank/DDBJ whole genome shotgun (WGS) entry which is preliminary data.</text>
</comment>
<keyword evidence="4" id="KW-1185">Reference proteome</keyword>
<keyword evidence="1" id="KW-1133">Transmembrane helix</keyword>
<proteinExistence type="predicted"/>
<dbReference type="GO" id="GO:0003677">
    <property type="term" value="F:DNA binding"/>
    <property type="evidence" value="ECO:0007669"/>
    <property type="project" value="InterPro"/>
</dbReference>
<dbReference type="EMBL" id="PGCK01000025">
    <property type="protein sequence ID" value="MCD1296377.1"/>
    <property type="molecule type" value="Genomic_DNA"/>
</dbReference>
<protein>
    <recommendedName>
        <fullName evidence="2">Transposase IS4-like domain-containing protein</fullName>
    </recommendedName>
</protein>
<evidence type="ECO:0000259" key="2">
    <source>
        <dbReference type="Pfam" id="PF01609"/>
    </source>
</evidence>
<dbReference type="Proteomes" id="UP001320159">
    <property type="component" value="Unassembled WGS sequence"/>
</dbReference>
<feature type="domain" description="Transposase IS4-like" evidence="2">
    <location>
        <begin position="168"/>
        <end position="310"/>
    </location>
</feature>
<evidence type="ECO:0000313" key="4">
    <source>
        <dbReference type="Proteomes" id="UP001320159"/>
    </source>
</evidence>
<reference evidence="3 4" key="1">
    <citation type="submission" date="2017-11" db="EMBL/GenBank/DDBJ databases">
        <title>Isolation and Characterization of Family Methanocellaceae Species from Potential Methane Hydrate Area Offshore Southwestern Taiwan.</title>
        <authorList>
            <person name="Zhang W.-L."/>
            <person name="Chen W.-C."/>
            <person name="Lai M.-C."/>
            <person name="Chen S.-C."/>
        </authorList>
    </citation>
    <scope>NUCLEOTIDE SEQUENCE [LARGE SCALE GENOMIC DNA]</scope>
    <source>
        <strain evidence="3 4">CWC-04</strain>
    </source>
</reference>
<dbReference type="SUPFAM" id="SSF53098">
    <property type="entry name" value="Ribonuclease H-like"/>
    <property type="match status" value="1"/>
</dbReference>
<dbReference type="InterPro" id="IPR002559">
    <property type="entry name" value="Transposase_11"/>
</dbReference>
<dbReference type="AlphaFoldDB" id="A0AAP2RFY5"/>
<evidence type="ECO:0000313" key="3">
    <source>
        <dbReference type="EMBL" id="MCD1296377.1"/>
    </source>
</evidence>
<accession>A0AAP2RFY5</accession>
<dbReference type="PANTHER" id="PTHR33252:SF2">
    <property type="entry name" value="TRANSPOSASE IS4-LIKE DOMAIN-CONTAINING PROTEIN"/>
    <property type="match status" value="1"/>
</dbReference>
<name>A0AAP2RFY5_9EURY</name>
<dbReference type="GO" id="GO:0004803">
    <property type="term" value="F:transposase activity"/>
    <property type="evidence" value="ECO:0007669"/>
    <property type="project" value="InterPro"/>
</dbReference>
<feature type="transmembrane region" description="Helical" evidence="1">
    <location>
        <begin position="299"/>
        <end position="318"/>
    </location>
</feature>
<dbReference type="GO" id="GO:0006313">
    <property type="term" value="P:DNA transposition"/>
    <property type="evidence" value="ECO:0007669"/>
    <property type="project" value="InterPro"/>
</dbReference>
<keyword evidence="1" id="KW-0472">Membrane</keyword>
<keyword evidence="1" id="KW-0812">Transmembrane</keyword>
<dbReference type="Pfam" id="PF01609">
    <property type="entry name" value="DDE_Tnp_1"/>
    <property type="match status" value="1"/>
</dbReference>
<dbReference type="PANTHER" id="PTHR33252">
    <property type="entry name" value="THIRD ORF IN TRANSPOSON ISC1160"/>
    <property type="match status" value="1"/>
</dbReference>